<comment type="caution">
    <text evidence="15">Lacks conserved residue(s) required for the propagation of feature annotation.</text>
</comment>
<keyword evidence="12" id="KW-1015">Disulfide bond</keyword>
<dbReference type="CDD" id="cd03860">
    <property type="entry name" value="M14_CP_A-B_like"/>
    <property type="match status" value="3"/>
</dbReference>
<dbReference type="AlphaFoldDB" id="A0A151J021"/>
<dbReference type="GO" id="GO:0006508">
    <property type="term" value="P:proteolysis"/>
    <property type="evidence" value="ECO:0007669"/>
    <property type="project" value="UniProtKB-KW"/>
</dbReference>
<evidence type="ECO:0000256" key="14">
    <source>
        <dbReference type="ARBA" id="ARBA00069039"/>
    </source>
</evidence>
<dbReference type="FunFam" id="3.30.70.340:FF:000002">
    <property type="entry name" value="Carboxypeptidase A"/>
    <property type="match status" value="1"/>
</dbReference>
<feature type="domain" description="Peptidase M14" evidence="17">
    <location>
        <begin position="925"/>
        <end position="1216"/>
    </location>
</feature>
<name>A0A151J021_9HYME</name>
<evidence type="ECO:0000313" key="18">
    <source>
        <dbReference type="EMBL" id="KYN14778.1"/>
    </source>
</evidence>
<evidence type="ECO:0000259" key="17">
    <source>
        <dbReference type="PROSITE" id="PS52035"/>
    </source>
</evidence>
<evidence type="ECO:0000256" key="15">
    <source>
        <dbReference type="PROSITE-ProRule" id="PRU01379"/>
    </source>
</evidence>
<dbReference type="SUPFAM" id="SSF54897">
    <property type="entry name" value="Protease propeptides/inhibitors"/>
    <property type="match status" value="3"/>
</dbReference>
<dbReference type="Pfam" id="PF00246">
    <property type="entry name" value="Peptidase_M14"/>
    <property type="match status" value="3"/>
</dbReference>
<dbReference type="PRINTS" id="PR00765">
    <property type="entry name" value="CRBOXYPTASEA"/>
</dbReference>
<dbReference type="STRING" id="471704.A0A151J021"/>
<evidence type="ECO:0000256" key="11">
    <source>
        <dbReference type="ARBA" id="ARBA00023049"/>
    </source>
</evidence>
<dbReference type="InterPro" id="IPR036990">
    <property type="entry name" value="M14A-like_propep"/>
</dbReference>
<evidence type="ECO:0000313" key="19">
    <source>
        <dbReference type="Proteomes" id="UP000078492"/>
    </source>
</evidence>
<dbReference type="PROSITE" id="PS00132">
    <property type="entry name" value="CARBOXYPEPT_ZN_1"/>
    <property type="match status" value="3"/>
</dbReference>
<evidence type="ECO:0000256" key="1">
    <source>
        <dbReference type="ARBA" id="ARBA00001947"/>
    </source>
</evidence>
<keyword evidence="6" id="KW-0645">Protease</keyword>
<evidence type="ECO:0000256" key="7">
    <source>
        <dbReference type="ARBA" id="ARBA00022723"/>
    </source>
</evidence>
<dbReference type="FunFam" id="3.40.630.10:FF:000040">
    <property type="entry name" value="zinc carboxypeptidase"/>
    <property type="match status" value="3"/>
</dbReference>
<evidence type="ECO:0000256" key="5">
    <source>
        <dbReference type="ARBA" id="ARBA00022645"/>
    </source>
</evidence>
<evidence type="ECO:0000256" key="9">
    <source>
        <dbReference type="ARBA" id="ARBA00022801"/>
    </source>
</evidence>
<keyword evidence="19" id="KW-1185">Reference proteome</keyword>
<gene>
    <name evidence="18" type="ORF">ALC57_13054</name>
</gene>
<dbReference type="SMART" id="SM00631">
    <property type="entry name" value="Zn_pept"/>
    <property type="match status" value="3"/>
</dbReference>
<comment type="function">
    <text evidence="13">Involved in the digestion of the blood meal.</text>
</comment>
<dbReference type="InterPro" id="IPR003146">
    <property type="entry name" value="M14A_act_pep"/>
</dbReference>
<dbReference type="PROSITE" id="PS52035">
    <property type="entry name" value="PEPTIDASE_M14"/>
    <property type="match status" value="3"/>
</dbReference>
<dbReference type="PANTHER" id="PTHR11705">
    <property type="entry name" value="PROTEASE FAMILY M14 CARBOXYPEPTIDASE A,B"/>
    <property type="match status" value="1"/>
</dbReference>
<evidence type="ECO:0000256" key="8">
    <source>
        <dbReference type="ARBA" id="ARBA00022729"/>
    </source>
</evidence>
<comment type="subcellular location">
    <subcellularLocation>
        <location evidence="2">Secreted</location>
    </subcellularLocation>
</comment>
<evidence type="ECO:0000256" key="16">
    <source>
        <dbReference type="SAM" id="SignalP"/>
    </source>
</evidence>
<dbReference type="Pfam" id="PF02244">
    <property type="entry name" value="Propep_M14"/>
    <property type="match status" value="3"/>
</dbReference>
<keyword evidence="11" id="KW-0482">Metalloprotease</keyword>
<organism evidence="18 19">
    <name type="scientific">Trachymyrmex cornetzi</name>
    <dbReference type="NCBI Taxonomy" id="471704"/>
    <lineage>
        <taxon>Eukaryota</taxon>
        <taxon>Metazoa</taxon>
        <taxon>Ecdysozoa</taxon>
        <taxon>Arthropoda</taxon>
        <taxon>Hexapoda</taxon>
        <taxon>Insecta</taxon>
        <taxon>Pterygota</taxon>
        <taxon>Neoptera</taxon>
        <taxon>Endopterygota</taxon>
        <taxon>Hymenoptera</taxon>
        <taxon>Apocrita</taxon>
        <taxon>Aculeata</taxon>
        <taxon>Formicoidea</taxon>
        <taxon>Formicidae</taxon>
        <taxon>Myrmicinae</taxon>
        <taxon>Trachymyrmex</taxon>
    </lineage>
</organism>
<evidence type="ECO:0000256" key="10">
    <source>
        <dbReference type="ARBA" id="ARBA00022833"/>
    </source>
</evidence>
<feature type="domain" description="Peptidase M14" evidence="17">
    <location>
        <begin position="523"/>
        <end position="808"/>
    </location>
</feature>
<dbReference type="InterPro" id="IPR057246">
    <property type="entry name" value="CARBOXYPEPT_ZN_1"/>
</dbReference>
<dbReference type="EMBL" id="KQ980658">
    <property type="protein sequence ID" value="KYN14778.1"/>
    <property type="molecule type" value="Genomic_DNA"/>
</dbReference>
<sequence>MWRIIVLWTVIVSLVTSDMVSYEGYKVFSLYPSINRQLKVLQLSMQQFNNWFWKQPSKIDEEVQILVPPNQLQSFYEIVDIMRITVKIKIDNVQKLINNTIPQNQSQGFDFQSYHTLEEIYEYLEELAKKYPNKVQVVVGGKTYEGRQIKGVKITNRENSPGIFIEGGIHAREWISPATAMYILHQLLFSNDTNVRYVADNHNWFIFPIFNPDGYAFTFNKTHGDRLWSKSRKPYSPYCIGANLNRNWDFRWNSSDVSKNSCSDTYPGNKAFSEIETKTMSEYIKSVNDQLYAYIAFHSYGQLLMIPYGYTNAHIFNYDHLHNISLKGIKALRQKYNTVYRTGNIGELFSNLPSGLSVDYMAGVLNKSVVYLYKLRDKNEYGFLLPPEYIIPTGEETLDSLVAMYIVIMWKIIALCTMGIAADNVINDMTSYENYKVFRIRPDKYLQLEVLQALKNSNEFRYWQEPIGLGKEVHILVPPHKLTHFYEIMNDYNMFHILQIRNVQELINNTMSQSQSQNFDFNSYHTLEKIYDNLDELAKRYPGQVQVIVGGRSYEGREIKGVKVSMSNKTRPGIFIEGGIHAREWISPATVMYILHQLLFSNDTNVRYVADNHNWFIFPIFNPDGYVYSFTKDRLWTKNRQPSSSFCTGSNLNRNWKFQWSTAGVSNDPCSEVYPGGRPFSEPETSYMSHYIRSNHFYAYISFHSYGQQLLYPCSYLNVPHYYQINSIAIEALKKEYNTQYETGCITKFQLLSGGLSTDYVANVVGIPFVYLYKLHDKNEYGFLLPSKQIIPTGKETFDFFIAICNETLELIIMWKLLVFCTIVGFVAAEQATFNNYKVIRFNATTRRQAKLFYELTKNHDGFSYWIAPFANKQAELMVAPHKLPEFYETMKQMQIPYTVFIENVQALINRAAPARASSTFDFKNYHTLDVINKNLDDLAKQYPKIVQTVVGGQTYEGRQIKGVKVSFKANNPGVFIEGGIHAREWISVATVMYILHELLKSDNSEIRALAESHDWYIFPSFNPDGYVYTHTKNRLWRKTRKQYSSFCYGSDPNRNWGYKWNTGGSSNSACSETYAGNAPFSEIETKTMSKYIDSISGKLYAYIAFHSYSQLLLFPYGHTTAHLDNYNDLYDIGVKTATALEKKYGTHYTVGNVAETIYVASGGSMDWVKGTYGTPITYTYELRDTGRYGFLLPADQIIPTGEEIMDSLVTMFKEAKARGYPKKTRKIEAN</sequence>
<feature type="active site" description="Proton donor/acceptor" evidence="15">
    <location>
        <position position="1182"/>
    </location>
</feature>
<evidence type="ECO:0000256" key="6">
    <source>
        <dbReference type="ARBA" id="ARBA00022670"/>
    </source>
</evidence>
<accession>A0A151J021</accession>
<dbReference type="InterPro" id="IPR057247">
    <property type="entry name" value="CARBOXYPEPT_ZN_2"/>
</dbReference>
<keyword evidence="4" id="KW-0964">Secreted</keyword>
<dbReference type="Gene3D" id="3.40.630.10">
    <property type="entry name" value="Zn peptidases"/>
    <property type="match status" value="3"/>
</dbReference>
<evidence type="ECO:0000256" key="13">
    <source>
        <dbReference type="ARBA" id="ARBA00057299"/>
    </source>
</evidence>
<comment type="similarity">
    <text evidence="3 15">Belongs to the peptidase M14 family.</text>
</comment>
<dbReference type="Proteomes" id="UP000078492">
    <property type="component" value="Unassembled WGS sequence"/>
</dbReference>
<dbReference type="SUPFAM" id="SSF53187">
    <property type="entry name" value="Zn-dependent exopeptidases"/>
    <property type="match status" value="3"/>
</dbReference>
<evidence type="ECO:0000256" key="4">
    <source>
        <dbReference type="ARBA" id="ARBA00022525"/>
    </source>
</evidence>
<dbReference type="PANTHER" id="PTHR11705:SF153">
    <property type="entry name" value="ZINC CARBOXYPEPTIDASE A 1-LIKE PROTEIN"/>
    <property type="match status" value="1"/>
</dbReference>
<evidence type="ECO:0000256" key="2">
    <source>
        <dbReference type="ARBA" id="ARBA00004613"/>
    </source>
</evidence>
<keyword evidence="7" id="KW-0479">Metal-binding</keyword>
<dbReference type="GO" id="GO:0005615">
    <property type="term" value="C:extracellular space"/>
    <property type="evidence" value="ECO:0007669"/>
    <property type="project" value="TreeGrafter"/>
</dbReference>
<dbReference type="GO" id="GO:0008270">
    <property type="term" value="F:zinc ion binding"/>
    <property type="evidence" value="ECO:0007669"/>
    <property type="project" value="InterPro"/>
</dbReference>
<keyword evidence="9" id="KW-0378">Hydrolase</keyword>
<protein>
    <recommendedName>
        <fullName evidence="14">Zinc carboxypeptidase A 1</fullName>
    </recommendedName>
</protein>
<keyword evidence="5 18" id="KW-0121">Carboxypeptidase</keyword>
<dbReference type="Gene3D" id="3.30.70.340">
    <property type="entry name" value="Metallocarboxypeptidase-like"/>
    <property type="match status" value="3"/>
</dbReference>
<comment type="cofactor">
    <cofactor evidence="1">
        <name>Zn(2+)</name>
        <dbReference type="ChEBI" id="CHEBI:29105"/>
    </cofactor>
</comment>
<dbReference type="GO" id="GO:0004181">
    <property type="term" value="F:metallocarboxypeptidase activity"/>
    <property type="evidence" value="ECO:0007669"/>
    <property type="project" value="InterPro"/>
</dbReference>
<feature type="chain" id="PRO_5007582400" description="Zinc carboxypeptidase A 1" evidence="16">
    <location>
        <begin position="18"/>
        <end position="1231"/>
    </location>
</feature>
<evidence type="ECO:0000256" key="3">
    <source>
        <dbReference type="ARBA" id="ARBA00005988"/>
    </source>
</evidence>
<feature type="signal peptide" evidence="16">
    <location>
        <begin position="1"/>
        <end position="17"/>
    </location>
</feature>
<reference evidence="18 19" key="1">
    <citation type="submission" date="2015-09" db="EMBL/GenBank/DDBJ databases">
        <title>Trachymyrmex cornetzi WGS genome.</title>
        <authorList>
            <person name="Nygaard S."/>
            <person name="Hu H."/>
            <person name="Boomsma J."/>
            <person name="Zhang G."/>
        </authorList>
    </citation>
    <scope>NUCLEOTIDE SEQUENCE [LARGE SCALE GENOMIC DNA]</scope>
    <source>
        <strain evidence="18">Tcor2-1</strain>
        <tissue evidence="18">Whole body</tissue>
    </source>
</reference>
<evidence type="ECO:0000256" key="12">
    <source>
        <dbReference type="ARBA" id="ARBA00023157"/>
    </source>
</evidence>
<keyword evidence="10" id="KW-0862">Zinc</keyword>
<feature type="domain" description="Peptidase M14" evidence="17">
    <location>
        <begin position="113"/>
        <end position="408"/>
    </location>
</feature>
<keyword evidence="8 16" id="KW-0732">Signal</keyword>
<dbReference type="InterPro" id="IPR000834">
    <property type="entry name" value="Peptidase_M14"/>
</dbReference>
<dbReference type="PROSITE" id="PS00133">
    <property type="entry name" value="CARBOXYPEPT_ZN_2"/>
    <property type="match status" value="1"/>
</dbReference>
<proteinExistence type="inferred from homology"/>